<dbReference type="Proteomes" id="UP000717634">
    <property type="component" value="Unassembled WGS sequence"/>
</dbReference>
<organism evidence="2 3">
    <name type="scientific">Hymenobacter artigasi</name>
    <dbReference type="NCBI Taxonomy" id="2719616"/>
    <lineage>
        <taxon>Bacteria</taxon>
        <taxon>Pseudomonadati</taxon>
        <taxon>Bacteroidota</taxon>
        <taxon>Cytophagia</taxon>
        <taxon>Cytophagales</taxon>
        <taxon>Hymenobacteraceae</taxon>
        <taxon>Hymenobacter</taxon>
    </lineage>
</organism>
<proteinExistence type="predicted"/>
<evidence type="ECO:0000313" key="2">
    <source>
        <dbReference type="EMBL" id="NKI88409.1"/>
    </source>
</evidence>
<protein>
    <recommendedName>
        <fullName evidence="1">BLUF domain-containing protein</fullName>
    </recommendedName>
</protein>
<comment type="caution">
    <text evidence="2">The sequence shown here is derived from an EMBL/GenBank/DDBJ whole genome shotgun (WGS) entry which is preliminary data.</text>
</comment>
<dbReference type="InterPro" id="IPR036046">
    <property type="entry name" value="Acylphosphatase-like_dom_sf"/>
</dbReference>
<keyword evidence="3" id="KW-1185">Reference proteome</keyword>
<dbReference type="SUPFAM" id="SSF54975">
    <property type="entry name" value="Acylphosphatase/BLUF domain-like"/>
    <property type="match status" value="1"/>
</dbReference>
<dbReference type="RefSeq" id="WP_168672042.1">
    <property type="nucleotide sequence ID" value="NZ_JAAVTK010000002.1"/>
</dbReference>
<dbReference type="InterPro" id="IPR007024">
    <property type="entry name" value="BLUF_domain"/>
</dbReference>
<gene>
    <name evidence="2" type="ORF">HBN54_000996</name>
</gene>
<dbReference type="Pfam" id="PF04940">
    <property type="entry name" value="BLUF"/>
    <property type="match status" value="1"/>
</dbReference>
<dbReference type="Gene3D" id="3.30.70.100">
    <property type="match status" value="1"/>
</dbReference>
<name>A0ABX1HES7_9BACT</name>
<reference evidence="2 3" key="1">
    <citation type="submission" date="2020-03" db="EMBL/GenBank/DDBJ databases">
        <title>Genomic Encyclopedia of Type Strains, Phase IV (KMG-V): Genome sequencing to study the core and pangenomes of soil and plant-associated prokaryotes.</title>
        <authorList>
            <person name="Whitman W."/>
        </authorList>
    </citation>
    <scope>NUCLEOTIDE SEQUENCE [LARGE SCALE GENOMIC DNA]</scope>
    <source>
        <strain evidence="2 3">1B</strain>
    </source>
</reference>
<accession>A0ABX1HES7</accession>
<dbReference type="SMART" id="SM01034">
    <property type="entry name" value="BLUF"/>
    <property type="match status" value="1"/>
</dbReference>
<evidence type="ECO:0000259" key="1">
    <source>
        <dbReference type="PROSITE" id="PS50925"/>
    </source>
</evidence>
<dbReference type="PROSITE" id="PS50925">
    <property type="entry name" value="BLUF"/>
    <property type="match status" value="1"/>
</dbReference>
<evidence type="ECO:0000313" key="3">
    <source>
        <dbReference type="Proteomes" id="UP000717634"/>
    </source>
</evidence>
<dbReference type="EMBL" id="JAAVTK010000002">
    <property type="protein sequence ID" value="NKI88409.1"/>
    <property type="molecule type" value="Genomic_DNA"/>
</dbReference>
<feature type="domain" description="BLUF" evidence="1">
    <location>
        <begin position="3"/>
        <end position="96"/>
    </location>
</feature>
<sequence length="149" mass="17007">MQPYHLIYQSQWMEPMGATALHELLLQSRAYNRQHGITGVLLHTPEGRFLQVLEGPRAAVRHLYYHAILSDPRHHHCQVLGEGSWPTRSFATWTMGLRYAQPSDLRTLLGEATNNSLGLTPRPYPRPQLLGLVLDFVALDHVPAWQEQP</sequence>